<gene>
    <name evidence="1" type="ORF">CEP54_002647</name>
</gene>
<dbReference type="PANTHER" id="PTHR33112">
    <property type="entry name" value="DOMAIN PROTEIN, PUTATIVE-RELATED"/>
    <property type="match status" value="1"/>
</dbReference>
<reference evidence="1 2" key="1">
    <citation type="submission" date="2017-06" db="EMBL/GenBank/DDBJ databases">
        <title>Comparative genomic analysis of Ambrosia Fusariam Clade fungi.</title>
        <authorList>
            <person name="Stajich J.E."/>
            <person name="Carrillo J."/>
            <person name="Kijimoto T."/>
            <person name="Eskalen A."/>
            <person name="O'Donnell K."/>
            <person name="Kasson M."/>
        </authorList>
    </citation>
    <scope>NUCLEOTIDE SEQUENCE [LARGE SCALE GENOMIC DNA]</scope>
    <source>
        <strain evidence="1 2">NRRL62584</strain>
    </source>
</reference>
<proteinExistence type="predicted"/>
<comment type="caution">
    <text evidence="1">The sequence shown here is derived from an EMBL/GenBank/DDBJ whole genome shotgun (WGS) entry which is preliminary data.</text>
</comment>
<evidence type="ECO:0000313" key="2">
    <source>
        <dbReference type="Proteomes" id="UP000288168"/>
    </source>
</evidence>
<dbReference type="EMBL" id="NKCI01000016">
    <property type="protein sequence ID" value="RSL68613.1"/>
    <property type="molecule type" value="Genomic_DNA"/>
</dbReference>
<dbReference type="PANTHER" id="PTHR33112:SF16">
    <property type="entry name" value="HETEROKARYON INCOMPATIBILITY DOMAIN-CONTAINING PROTEIN"/>
    <property type="match status" value="1"/>
</dbReference>
<keyword evidence="2" id="KW-1185">Reference proteome</keyword>
<dbReference type="Proteomes" id="UP000288168">
    <property type="component" value="Unassembled WGS sequence"/>
</dbReference>
<dbReference type="STRING" id="1325734.A0A428QTS7"/>
<dbReference type="OrthoDB" id="5083539at2759"/>
<sequence>MAGISKLFEKVTGDEYLAGLWKSRFAAMLAWRVHSPGPLRSPGYRAPSWSWASVDGPVRPHGLSARAKPLVELVRAAVETRTSDRMSTILGTSAVLKARVIPAVCQHVSMSFATIQAATGEFSSDRYRRLGHFILEERGGHDIESLCFGAETREIEIM</sequence>
<name>A0A428QTS7_9HYPO</name>
<evidence type="ECO:0000313" key="1">
    <source>
        <dbReference type="EMBL" id="RSL68613.1"/>
    </source>
</evidence>
<dbReference type="AlphaFoldDB" id="A0A428QTS7"/>
<organism evidence="1 2">
    <name type="scientific">Fusarium duplospermum</name>
    <dbReference type="NCBI Taxonomy" id="1325734"/>
    <lineage>
        <taxon>Eukaryota</taxon>
        <taxon>Fungi</taxon>
        <taxon>Dikarya</taxon>
        <taxon>Ascomycota</taxon>
        <taxon>Pezizomycotina</taxon>
        <taxon>Sordariomycetes</taxon>
        <taxon>Hypocreomycetidae</taxon>
        <taxon>Hypocreales</taxon>
        <taxon>Nectriaceae</taxon>
        <taxon>Fusarium</taxon>
        <taxon>Fusarium solani species complex</taxon>
    </lineage>
</organism>
<protein>
    <submittedName>
        <fullName evidence="1">Uncharacterized protein</fullName>
    </submittedName>
</protein>
<accession>A0A428QTS7</accession>